<keyword evidence="1" id="KW-0175">Coiled coil</keyword>
<dbReference type="Proteomes" id="UP000440578">
    <property type="component" value="Unassembled WGS sequence"/>
</dbReference>
<dbReference type="Gene3D" id="1.20.5.110">
    <property type="match status" value="1"/>
</dbReference>
<dbReference type="PRINTS" id="PR00219">
    <property type="entry name" value="SYNAPTOBREVN"/>
</dbReference>
<evidence type="ECO:0000256" key="1">
    <source>
        <dbReference type="PROSITE-ProRule" id="PRU00290"/>
    </source>
</evidence>
<dbReference type="SUPFAM" id="SSF58038">
    <property type="entry name" value="SNARE fusion complex"/>
    <property type="match status" value="1"/>
</dbReference>
<organism evidence="4 5">
    <name type="scientific">Amphibalanus amphitrite</name>
    <name type="common">Striped barnacle</name>
    <name type="synonym">Balanus amphitrite</name>
    <dbReference type="NCBI Taxonomy" id="1232801"/>
    <lineage>
        <taxon>Eukaryota</taxon>
        <taxon>Metazoa</taxon>
        <taxon>Ecdysozoa</taxon>
        <taxon>Arthropoda</taxon>
        <taxon>Crustacea</taxon>
        <taxon>Multicrustacea</taxon>
        <taxon>Cirripedia</taxon>
        <taxon>Thoracica</taxon>
        <taxon>Thoracicalcarea</taxon>
        <taxon>Balanomorpha</taxon>
        <taxon>Balanoidea</taxon>
        <taxon>Balanidae</taxon>
        <taxon>Amphibalaninae</taxon>
        <taxon>Amphibalanus</taxon>
    </lineage>
</organism>
<gene>
    <name evidence="4" type="primary">SYB</name>
    <name evidence="4" type="ORF">FJT64_016143</name>
</gene>
<protein>
    <submittedName>
        <fullName evidence="4">Synaptobrevin</fullName>
    </submittedName>
</protein>
<sequence length="153" mass="16517">MSTEGGVPGEGGSDAPVGGPRNPQQIAAQKRVQQSQAQVDEVVDIMRTNVEKVLERDQKLSELDDRADALQHGASQFEQQAGKLKRKFWWKNLKLCVCVPPKPCHRGVTNQTPALPRQPSSGNGAQSDSLGQQLERQPTLGQAAAADIPCARV</sequence>
<comment type="caution">
    <text evidence="4">The sequence shown here is derived from an EMBL/GenBank/DDBJ whole genome shotgun (WGS) entry which is preliminary data.</text>
</comment>
<dbReference type="InterPro" id="IPR001388">
    <property type="entry name" value="Synaptobrevin-like"/>
</dbReference>
<feature type="compositionally biased region" description="Gly residues" evidence="2">
    <location>
        <begin position="1"/>
        <end position="12"/>
    </location>
</feature>
<feature type="region of interest" description="Disordered" evidence="2">
    <location>
        <begin position="106"/>
        <end position="153"/>
    </location>
</feature>
<dbReference type="GO" id="GO:0016192">
    <property type="term" value="P:vesicle-mediated transport"/>
    <property type="evidence" value="ECO:0007669"/>
    <property type="project" value="InterPro"/>
</dbReference>
<dbReference type="InterPro" id="IPR042855">
    <property type="entry name" value="V_SNARE_CC"/>
</dbReference>
<dbReference type="GO" id="GO:0016020">
    <property type="term" value="C:membrane"/>
    <property type="evidence" value="ECO:0007669"/>
    <property type="project" value="InterPro"/>
</dbReference>
<evidence type="ECO:0000256" key="2">
    <source>
        <dbReference type="SAM" id="MobiDB-lite"/>
    </source>
</evidence>
<feature type="compositionally biased region" description="Polar residues" evidence="2">
    <location>
        <begin position="108"/>
        <end position="140"/>
    </location>
</feature>
<dbReference type="InterPro" id="IPR016444">
    <property type="entry name" value="Synaptobrevin/VAMP"/>
</dbReference>
<dbReference type="AlphaFoldDB" id="A0A6A4X4V4"/>
<proteinExistence type="predicted"/>
<evidence type="ECO:0000313" key="5">
    <source>
        <dbReference type="Proteomes" id="UP000440578"/>
    </source>
</evidence>
<dbReference type="PANTHER" id="PTHR45701">
    <property type="entry name" value="SYNAPTOBREVIN FAMILY MEMBER"/>
    <property type="match status" value="1"/>
</dbReference>
<reference evidence="4 5" key="1">
    <citation type="submission" date="2019-07" db="EMBL/GenBank/DDBJ databases">
        <title>Draft genome assembly of a fouling barnacle, Amphibalanus amphitrite (Darwin, 1854): The first reference genome for Thecostraca.</title>
        <authorList>
            <person name="Kim W."/>
        </authorList>
    </citation>
    <scope>NUCLEOTIDE SEQUENCE [LARGE SCALE GENOMIC DNA]</scope>
    <source>
        <strain evidence="4">SNU_AA5</strain>
        <tissue evidence="4">Soma without cirri and trophi</tissue>
    </source>
</reference>
<evidence type="ECO:0000313" key="4">
    <source>
        <dbReference type="EMBL" id="KAF0313323.1"/>
    </source>
</evidence>
<dbReference type="EMBL" id="VIIS01000099">
    <property type="protein sequence ID" value="KAF0313323.1"/>
    <property type="molecule type" value="Genomic_DNA"/>
</dbReference>
<dbReference type="OrthoDB" id="10042941at2759"/>
<dbReference type="PROSITE" id="PS50892">
    <property type="entry name" value="V_SNARE"/>
    <property type="match status" value="1"/>
</dbReference>
<dbReference type="PROSITE" id="PS00417">
    <property type="entry name" value="SYNAPTOBREVIN"/>
    <property type="match status" value="1"/>
</dbReference>
<name>A0A6A4X4V4_AMPAM</name>
<accession>A0A6A4X4V4</accession>
<keyword evidence="5" id="KW-1185">Reference proteome</keyword>
<evidence type="ECO:0000259" key="3">
    <source>
        <dbReference type="PROSITE" id="PS50892"/>
    </source>
</evidence>
<dbReference type="CDD" id="cd15870">
    <property type="entry name" value="R-SNARE_VAMP2"/>
    <property type="match status" value="1"/>
</dbReference>
<dbReference type="Pfam" id="PF00957">
    <property type="entry name" value="Synaptobrevin"/>
    <property type="match status" value="1"/>
</dbReference>
<feature type="domain" description="V-SNARE coiled-coil homology" evidence="3">
    <location>
        <begin position="31"/>
        <end position="91"/>
    </location>
</feature>
<feature type="compositionally biased region" description="Polar residues" evidence="2">
    <location>
        <begin position="22"/>
        <end position="35"/>
    </location>
</feature>
<feature type="region of interest" description="Disordered" evidence="2">
    <location>
        <begin position="1"/>
        <end position="35"/>
    </location>
</feature>